<comment type="caution">
    <text evidence="1">The sequence shown here is derived from an EMBL/GenBank/DDBJ whole genome shotgun (WGS) entry which is preliminary data.</text>
</comment>
<dbReference type="EMBL" id="CSBK01000606">
    <property type="protein sequence ID" value="COX63131.1"/>
    <property type="molecule type" value="Genomic_DNA"/>
</dbReference>
<sequence length="33" mass="3582">MRYHESVIGSMVAVWSTKLITSKLQTSIGSVAT</sequence>
<reference evidence="2" key="1">
    <citation type="submission" date="2015-03" db="EMBL/GenBank/DDBJ databases">
        <authorList>
            <consortium name="Pathogen Informatics"/>
        </authorList>
    </citation>
    <scope>NUCLEOTIDE SEQUENCE [LARGE SCALE GENOMIC DNA]</scope>
    <source>
        <strain evidence="2">N09902308</strain>
    </source>
</reference>
<dbReference type="Proteomes" id="UP000039021">
    <property type="component" value="Unassembled WGS sequence"/>
</dbReference>
<proteinExistence type="predicted"/>
<organism evidence="1 2">
    <name type="scientific">Mycobacterium tuberculosis</name>
    <dbReference type="NCBI Taxonomy" id="1773"/>
    <lineage>
        <taxon>Bacteria</taxon>
        <taxon>Bacillati</taxon>
        <taxon>Actinomycetota</taxon>
        <taxon>Actinomycetes</taxon>
        <taxon>Mycobacteriales</taxon>
        <taxon>Mycobacteriaceae</taxon>
        <taxon>Mycobacterium</taxon>
        <taxon>Mycobacterium tuberculosis complex</taxon>
    </lineage>
</organism>
<evidence type="ECO:0000313" key="1">
    <source>
        <dbReference type="EMBL" id="COX63131.1"/>
    </source>
</evidence>
<gene>
    <name evidence="1" type="ORF">ERS007739_01537</name>
</gene>
<protein>
    <submittedName>
        <fullName evidence="1">Uncharacterized protein</fullName>
    </submittedName>
</protein>
<evidence type="ECO:0000313" key="2">
    <source>
        <dbReference type="Proteomes" id="UP000039021"/>
    </source>
</evidence>
<dbReference type="AlphaFoldDB" id="A0A916LA68"/>
<name>A0A916LA68_MYCTX</name>
<accession>A0A916LA68</accession>